<dbReference type="InterPro" id="IPR020568">
    <property type="entry name" value="Ribosomal_Su5_D2-typ_SF"/>
</dbReference>
<dbReference type="Gene3D" id="3.30.230.10">
    <property type="match status" value="1"/>
</dbReference>
<dbReference type="SMART" id="SM00382">
    <property type="entry name" value="AAA"/>
    <property type="match status" value="1"/>
</dbReference>
<evidence type="ECO:0000259" key="4">
    <source>
        <dbReference type="SMART" id="SM00382"/>
    </source>
</evidence>
<dbReference type="EMBL" id="CP002105">
    <property type="protein sequence ID" value="ADL13161.1"/>
    <property type="molecule type" value="Genomic_DNA"/>
</dbReference>
<evidence type="ECO:0000256" key="2">
    <source>
        <dbReference type="ARBA" id="ARBA00022741"/>
    </source>
</evidence>
<dbReference type="STRING" id="574087.Acear_1656"/>
<dbReference type="InterPro" id="IPR025158">
    <property type="entry name" value="Mg_chelat-rel_C"/>
</dbReference>
<dbReference type="GO" id="GO:0005524">
    <property type="term" value="F:ATP binding"/>
    <property type="evidence" value="ECO:0007669"/>
    <property type="project" value="UniProtKB-KW"/>
</dbReference>
<dbReference type="eggNOG" id="COG0606">
    <property type="taxonomic scope" value="Bacteria"/>
</dbReference>
<dbReference type="Pfam" id="PF13335">
    <property type="entry name" value="Mg_chelatase_C"/>
    <property type="match status" value="1"/>
</dbReference>
<evidence type="ECO:0000256" key="1">
    <source>
        <dbReference type="ARBA" id="ARBA00006354"/>
    </source>
</evidence>
<dbReference type="SUPFAM" id="SSF52540">
    <property type="entry name" value="P-loop containing nucleoside triphosphate hydrolases"/>
    <property type="match status" value="1"/>
</dbReference>
<dbReference type="KEGG" id="aar:Acear_1656"/>
<dbReference type="InterPro" id="IPR014721">
    <property type="entry name" value="Ribsml_uS5_D2-typ_fold_subgr"/>
</dbReference>
<dbReference type="SUPFAM" id="SSF54211">
    <property type="entry name" value="Ribosomal protein S5 domain 2-like"/>
    <property type="match status" value="1"/>
</dbReference>
<dbReference type="HOGENOM" id="CLU_026145_1_1_9"/>
<dbReference type="AlphaFoldDB" id="D9QRM0"/>
<keyword evidence="2" id="KW-0547">Nucleotide-binding</keyword>
<dbReference type="InterPro" id="IPR027417">
    <property type="entry name" value="P-loop_NTPase"/>
</dbReference>
<dbReference type="Pfam" id="PF13541">
    <property type="entry name" value="ChlI"/>
    <property type="match status" value="1"/>
</dbReference>
<dbReference type="InterPro" id="IPR001208">
    <property type="entry name" value="MCM_dom"/>
</dbReference>
<protein>
    <submittedName>
        <fullName evidence="5">Mg chelatase, subunit ChlI</fullName>
    </submittedName>
</protein>
<organism evidence="5 6">
    <name type="scientific">Acetohalobium arabaticum (strain ATCC 49924 / DSM 5501 / Z-7288)</name>
    <dbReference type="NCBI Taxonomy" id="574087"/>
    <lineage>
        <taxon>Bacteria</taxon>
        <taxon>Bacillati</taxon>
        <taxon>Bacillota</taxon>
        <taxon>Clostridia</taxon>
        <taxon>Halanaerobiales</taxon>
        <taxon>Halobacteroidaceae</taxon>
        <taxon>Acetohalobium</taxon>
    </lineage>
</organism>
<dbReference type="PANTHER" id="PTHR32039">
    <property type="entry name" value="MAGNESIUM-CHELATASE SUBUNIT CHLI"/>
    <property type="match status" value="1"/>
</dbReference>
<proteinExistence type="inferred from homology"/>
<dbReference type="InterPro" id="IPR004482">
    <property type="entry name" value="Mg_chelat-rel"/>
</dbReference>
<dbReference type="CDD" id="cd00009">
    <property type="entry name" value="AAA"/>
    <property type="match status" value="1"/>
</dbReference>
<dbReference type="InterPro" id="IPR000523">
    <property type="entry name" value="Mg_chelatse_chII-like_cat_dom"/>
</dbReference>
<dbReference type="GO" id="GO:0003677">
    <property type="term" value="F:DNA binding"/>
    <property type="evidence" value="ECO:0007669"/>
    <property type="project" value="InterPro"/>
</dbReference>
<accession>D9QRM0</accession>
<comment type="similarity">
    <text evidence="1">Belongs to the Mg-chelatase subunits D/I family. ComM subfamily.</text>
</comment>
<feature type="domain" description="AAA+ ATPase" evidence="4">
    <location>
        <begin position="211"/>
        <end position="394"/>
    </location>
</feature>
<keyword evidence="3" id="KW-0067">ATP-binding</keyword>
<dbReference type="Gene3D" id="3.40.50.300">
    <property type="entry name" value="P-loop containing nucleotide triphosphate hydrolases"/>
    <property type="match status" value="1"/>
</dbReference>
<dbReference type="PANTHER" id="PTHR32039:SF7">
    <property type="entry name" value="COMPETENCE PROTEIN COMM"/>
    <property type="match status" value="1"/>
</dbReference>
<dbReference type="PRINTS" id="PR01657">
    <property type="entry name" value="MCMFAMILY"/>
</dbReference>
<evidence type="ECO:0000313" key="6">
    <source>
        <dbReference type="Proteomes" id="UP000001661"/>
    </source>
</evidence>
<dbReference type="NCBIfam" id="TIGR00368">
    <property type="entry name" value="YifB family Mg chelatase-like AAA ATPase"/>
    <property type="match status" value="1"/>
</dbReference>
<keyword evidence="6" id="KW-1185">Reference proteome</keyword>
<evidence type="ECO:0000256" key="3">
    <source>
        <dbReference type="ARBA" id="ARBA00022840"/>
    </source>
</evidence>
<gene>
    <name evidence="5" type="ordered locus">Acear_1656</name>
</gene>
<evidence type="ECO:0000313" key="5">
    <source>
        <dbReference type="EMBL" id="ADL13161.1"/>
    </source>
</evidence>
<name>D9QRM0_ACEAZ</name>
<dbReference type="Proteomes" id="UP000001661">
    <property type="component" value="Chromosome"/>
</dbReference>
<dbReference type="InterPro" id="IPR045006">
    <property type="entry name" value="CHLI-like"/>
</dbReference>
<dbReference type="InterPro" id="IPR003593">
    <property type="entry name" value="AAA+_ATPase"/>
</dbReference>
<sequence length="509" mass="56253">MISKVISSAVLGIEAYLVDVEIDLAQGLPSFNLVGLPNTVVKESRERVRAAIKNSGFNFPVKRITVNLAPADIKKEGAIYDLPLAIGILAAQEIVDAAKLSEYVLVGELSLNGEVREINGALPMALNVKEEGKEGIILPEANANEAAVVDGIDVIPVTSLEETIEFLNDEDLNFEVDQDYQLDLNPEYKIDFAEVKGQQAAKRALEVAAAGGHNIIMIGPPGSGKTMLAKRFPTILPDLTLKEAVELTKIYSIVGLLSENESLINRRPFRDPHHTTSNAGMIGGGRVPQPGEVSLAHHGVLFLDELPEFNRNVLEVLRQPLEEREVTISRSLTTLTYPANIMLIAAMNPCPCGFHGDSKQDCSCSHRQIERYRNKVSGPLLDRIDIHIEVPRLEAEVISSSPTGETSAEIRQRVNQARKIQYDRFHKQSIICNAEMNGKLLEEYCILTSDSKELLQQAIERLNLSARAYDRILKLGRTIADLDQKTKIEVDHIGEAIQYRDLDRKLFAS</sequence>
<dbReference type="Pfam" id="PF01078">
    <property type="entry name" value="Mg_chelatase"/>
    <property type="match status" value="1"/>
</dbReference>
<dbReference type="OrthoDB" id="9813147at2"/>
<reference evidence="5 6" key="1">
    <citation type="journal article" date="2010" name="Stand. Genomic Sci.">
        <title>Complete genome sequence of Acetohalobium arabaticum type strain (Z-7288).</title>
        <authorList>
            <person name="Sikorski J."/>
            <person name="Lapidus A."/>
            <person name="Chertkov O."/>
            <person name="Lucas S."/>
            <person name="Copeland A."/>
            <person name="Glavina Del Rio T."/>
            <person name="Nolan M."/>
            <person name="Tice H."/>
            <person name="Cheng J.F."/>
            <person name="Han C."/>
            <person name="Brambilla E."/>
            <person name="Pitluck S."/>
            <person name="Liolios K."/>
            <person name="Ivanova N."/>
            <person name="Mavromatis K."/>
            <person name="Mikhailova N."/>
            <person name="Pati A."/>
            <person name="Bruce D."/>
            <person name="Detter C."/>
            <person name="Tapia R."/>
            <person name="Goodwin L."/>
            <person name="Chen A."/>
            <person name="Palaniappan K."/>
            <person name="Land M."/>
            <person name="Hauser L."/>
            <person name="Chang Y.J."/>
            <person name="Jeffries C.D."/>
            <person name="Rohde M."/>
            <person name="Goker M."/>
            <person name="Spring S."/>
            <person name="Woyke T."/>
            <person name="Bristow J."/>
            <person name="Eisen J.A."/>
            <person name="Markowitz V."/>
            <person name="Hugenholtz P."/>
            <person name="Kyrpides N.C."/>
            <person name="Klenk H.P."/>
        </authorList>
    </citation>
    <scope>NUCLEOTIDE SEQUENCE [LARGE SCALE GENOMIC DNA]</scope>
    <source>
        <strain evidence="6">ATCC 49924 / DSM 5501 / Z-7288</strain>
    </source>
</reference>
<dbReference type="RefSeq" id="WP_013278606.1">
    <property type="nucleotide sequence ID" value="NC_014378.1"/>
</dbReference>